<evidence type="ECO:0000313" key="2">
    <source>
        <dbReference type="EMBL" id="AMU94100.1"/>
    </source>
</evidence>
<feature type="chain" id="PRO_5007502309" evidence="1">
    <location>
        <begin position="19"/>
        <end position="111"/>
    </location>
</feature>
<gene>
    <name evidence="2" type="ORF">AOA14_05715</name>
</gene>
<dbReference type="Proteomes" id="UP000076234">
    <property type="component" value="Chromosome"/>
</dbReference>
<proteinExistence type="predicted"/>
<reference evidence="2 3" key="2">
    <citation type="journal article" date="2016" name="Genome Announc.">
        <title>Complete Genome Sequence of Sphingopyxis terrae Strain 203-1 (NBRC 111660), a Polyethylene Glycol Degrader.</title>
        <authorList>
            <person name="Ohtsubo Y."/>
            <person name="Nonoyama S."/>
            <person name="Nagata Y."/>
            <person name="Numata M."/>
            <person name="Tsuchikane K."/>
            <person name="Hosoyama A."/>
            <person name="Yamazoe A."/>
            <person name="Tsuda M."/>
            <person name="Fujita N."/>
            <person name="Kawai F."/>
        </authorList>
    </citation>
    <scope>NUCLEOTIDE SEQUENCE [LARGE SCALE GENOMIC DNA]</scope>
    <source>
        <strain evidence="2 3">203-1</strain>
    </source>
</reference>
<protein>
    <submittedName>
        <fullName evidence="2">Uncharacterized protein</fullName>
    </submittedName>
</protein>
<evidence type="ECO:0000313" key="3">
    <source>
        <dbReference type="Proteomes" id="UP000076234"/>
    </source>
</evidence>
<name>A0A142VWA9_9SPHN</name>
<feature type="signal peptide" evidence="1">
    <location>
        <begin position="1"/>
        <end position="18"/>
    </location>
</feature>
<reference evidence="3" key="1">
    <citation type="submission" date="2015-11" db="EMBL/GenBank/DDBJ databases">
        <title>Complete genome sequence of a polyethylene glycol-degrading strain Sphingopyxis terrae strain 203-1 (NBRC 15098).</title>
        <authorList>
            <person name="Yoshiyuki O."/>
            <person name="Shouta N."/>
            <person name="Nagata Y."/>
            <person name="Numata M."/>
            <person name="Tsuchikane K."/>
            <person name="Hosoyama A."/>
            <person name="Yamazoe A."/>
            <person name="Tsuda M."/>
            <person name="Fujita N."/>
            <person name="Kawai F."/>
        </authorList>
    </citation>
    <scope>NUCLEOTIDE SEQUENCE [LARGE SCALE GENOMIC DNA]</scope>
    <source>
        <strain evidence="3">203-1</strain>
    </source>
</reference>
<sequence length="111" mass="12128">MLVFSILLAAMAPSPAAAVDNSRAVFTKCLRDHMKKSLEAKMGEAEYELALKETCGTERDAFRSAIVALDRADGDTAAEAAEDADSQVEDYHATFIDKFKDYTETKTMPAD</sequence>
<dbReference type="RefSeq" id="WP_062901109.1">
    <property type="nucleotide sequence ID" value="NZ_CP013342.1"/>
</dbReference>
<organism evidence="2 3">
    <name type="scientific">Sphingopyxis terrae subsp. terrae NBRC 15098</name>
    <dbReference type="NCBI Taxonomy" id="1219058"/>
    <lineage>
        <taxon>Bacteria</taxon>
        <taxon>Pseudomonadati</taxon>
        <taxon>Pseudomonadota</taxon>
        <taxon>Alphaproteobacteria</taxon>
        <taxon>Sphingomonadales</taxon>
        <taxon>Sphingomonadaceae</taxon>
        <taxon>Sphingopyxis</taxon>
    </lineage>
</organism>
<accession>A0A142VWA9</accession>
<dbReference type="AlphaFoldDB" id="A0A142VWA9"/>
<evidence type="ECO:0000256" key="1">
    <source>
        <dbReference type="SAM" id="SignalP"/>
    </source>
</evidence>
<dbReference type="EMBL" id="CP013342">
    <property type="protein sequence ID" value="AMU94100.1"/>
    <property type="molecule type" value="Genomic_DNA"/>
</dbReference>
<keyword evidence="1" id="KW-0732">Signal</keyword>
<dbReference type="KEGG" id="ster:AOA14_05715"/>